<feature type="region of interest" description="Disordered" evidence="5">
    <location>
        <begin position="485"/>
        <end position="718"/>
    </location>
</feature>
<evidence type="ECO:0000259" key="6">
    <source>
        <dbReference type="Pfam" id="PF22074"/>
    </source>
</evidence>
<evidence type="ECO:0000256" key="3">
    <source>
        <dbReference type="ARBA" id="ARBA00022737"/>
    </source>
</evidence>
<dbReference type="PROSITE" id="PS50082">
    <property type="entry name" value="WD_REPEATS_2"/>
    <property type="match status" value="1"/>
</dbReference>
<evidence type="ECO:0000256" key="2">
    <source>
        <dbReference type="ARBA" id="ARBA00022574"/>
    </source>
</evidence>
<dbReference type="InterPro" id="IPR001680">
    <property type="entry name" value="WD40_rpt"/>
</dbReference>
<feature type="region of interest" description="Disordered" evidence="5">
    <location>
        <begin position="732"/>
        <end position="887"/>
    </location>
</feature>
<feature type="compositionally biased region" description="Polar residues" evidence="5">
    <location>
        <begin position="541"/>
        <end position="550"/>
    </location>
</feature>
<dbReference type="InterPro" id="IPR054091">
    <property type="entry name" value="Cep192-like_D5"/>
</dbReference>
<keyword evidence="4" id="KW-0539">Nucleus</keyword>
<evidence type="ECO:0000313" key="7">
    <source>
        <dbReference type="EMBL" id="CAD7225785.1"/>
    </source>
</evidence>
<dbReference type="PANTHER" id="PTHR19924:SF26">
    <property type="entry name" value="U3 SMALL NUCLEOLAR RNA-ASSOCIATED PROTEIN 15 HOMOLOG"/>
    <property type="match status" value="1"/>
</dbReference>
<comment type="subcellular location">
    <subcellularLocation>
        <location evidence="1">Nucleus</location>
        <location evidence="1">Nucleolus</location>
    </subcellularLocation>
</comment>
<name>A0A7R8W6C2_9CRUS</name>
<feature type="compositionally biased region" description="Polar residues" evidence="5">
    <location>
        <begin position="661"/>
        <end position="679"/>
    </location>
</feature>
<dbReference type="GO" id="GO:0045943">
    <property type="term" value="P:positive regulation of transcription by RNA polymerase I"/>
    <property type="evidence" value="ECO:0007669"/>
    <property type="project" value="TreeGrafter"/>
</dbReference>
<dbReference type="Gene3D" id="2.130.10.10">
    <property type="entry name" value="YVTN repeat-like/Quinoprotein amine dehydrogenase"/>
    <property type="match status" value="2"/>
</dbReference>
<feature type="compositionally biased region" description="Polar residues" evidence="5">
    <location>
        <begin position="906"/>
        <end position="923"/>
    </location>
</feature>
<feature type="region of interest" description="Disordered" evidence="5">
    <location>
        <begin position="903"/>
        <end position="942"/>
    </location>
</feature>
<evidence type="ECO:0000256" key="5">
    <source>
        <dbReference type="SAM" id="MobiDB-lite"/>
    </source>
</evidence>
<dbReference type="InterPro" id="IPR015943">
    <property type="entry name" value="WD40/YVTN_repeat-like_dom_sf"/>
</dbReference>
<feature type="compositionally biased region" description="Low complexity" evidence="5">
    <location>
        <begin position="1045"/>
        <end position="1067"/>
    </location>
</feature>
<dbReference type="Pfam" id="PF00400">
    <property type="entry name" value="WD40"/>
    <property type="match status" value="2"/>
</dbReference>
<dbReference type="OrthoDB" id="431715at2759"/>
<evidence type="ECO:0000256" key="1">
    <source>
        <dbReference type="ARBA" id="ARBA00004604"/>
    </source>
</evidence>
<feature type="compositionally biased region" description="Acidic residues" evidence="5">
    <location>
        <begin position="816"/>
        <end position="836"/>
    </location>
</feature>
<feature type="compositionally biased region" description="Polar residues" evidence="5">
    <location>
        <begin position="568"/>
        <end position="654"/>
    </location>
</feature>
<feature type="region of interest" description="Disordered" evidence="5">
    <location>
        <begin position="1036"/>
        <end position="1106"/>
    </location>
</feature>
<feature type="compositionally biased region" description="Polar residues" evidence="5">
    <location>
        <begin position="751"/>
        <end position="760"/>
    </location>
</feature>
<dbReference type="CDD" id="cd00200">
    <property type="entry name" value="WD40"/>
    <property type="match status" value="1"/>
</dbReference>
<dbReference type="PROSITE" id="PS50294">
    <property type="entry name" value="WD_REPEATS_REGION"/>
    <property type="match status" value="1"/>
</dbReference>
<reference evidence="7" key="1">
    <citation type="submission" date="2020-11" db="EMBL/GenBank/DDBJ databases">
        <authorList>
            <person name="Tran Van P."/>
        </authorList>
    </citation>
    <scope>NUCLEOTIDE SEQUENCE</scope>
</reference>
<keyword evidence="3" id="KW-0677">Repeat</keyword>
<feature type="compositionally biased region" description="Low complexity" evidence="5">
    <location>
        <begin position="556"/>
        <end position="567"/>
    </location>
</feature>
<dbReference type="EMBL" id="OB660664">
    <property type="protein sequence ID" value="CAD7225785.1"/>
    <property type="molecule type" value="Genomic_DNA"/>
</dbReference>
<proteinExistence type="predicted"/>
<dbReference type="SMART" id="SM00320">
    <property type="entry name" value="WD40"/>
    <property type="match status" value="4"/>
</dbReference>
<feature type="domain" description="Cep192-like" evidence="6">
    <location>
        <begin position="1581"/>
        <end position="1669"/>
    </location>
</feature>
<dbReference type="GO" id="GO:0006364">
    <property type="term" value="P:rRNA processing"/>
    <property type="evidence" value="ECO:0007669"/>
    <property type="project" value="TreeGrafter"/>
</dbReference>
<dbReference type="Pfam" id="PF22074">
    <property type="entry name" value="Cep192_D5"/>
    <property type="match status" value="1"/>
</dbReference>
<dbReference type="PANTHER" id="PTHR19924">
    <property type="entry name" value="UTP15 U3 SMALL NUCLEOLAR RNA-ASSOCIATED PROTEIN 15 FAMILY MEMBER"/>
    <property type="match status" value="1"/>
</dbReference>
<protein>
    <recommendedName>
        <fullName evidence="6">Cep192-like domain-containing protein</fullName>
    </recommendedName>
</protein>
<dbReference type="SUPFAM" id="SSF50978">
    <property type="entry name" value="WD40 repeat-like"/>
    <property type="match status" value="1"/>
</dbReference>
<gene>
    <name evidence="7" type="ORF">CTOB1V02_LOCUS3717</name>
</gene>
<dbReference type="InterPro" id="IPR036322">
    <property type="entry name" value="WD40_repeat_dom_sf"/>
</dbReference>
<keyword evidence="2" id="KW-0853">WD repeat</keyword>
<sequence length="1756" mass="190517">MATFKPTEIKVFPGAEAKASTETAYWKRLGNPVLIQDSGQIDFIHFSPVEPHYFAATSSAKVQIFHSQRTQVFKTLSRFTSGAFGGRFRSDGKLICCGSEEKQVKLFNLSTKTILRIFKGHTAPVRRVDFSCDGLKIVSFSDDQTVRVWDLADEKEQGTYESHSDFIRAGVCHLSSPDLFLSGGYDGTCVLSSFSHGSPVECLSLVPSGGGTLLASAGGTEIHIWDLLQSRSNSGSGKPLVTLSHHHKTITCLSVVGGVRSSRDTRLLSGSLDRHVKIYDITDYSVVHSLTYPSPVLSLGVAENAELSPLVVGMTDGVISIRHRGKGRETLPPGLSVRRKREMERKAERNRKYLSDGRASDRVRWLSVPRFTRAVLDLATVLVEAYSDEVLDSEAVYGEFLLLKKALAYELRTQEMLMQVSGMIGFITQTHRLTHEEHKRTMLVPGDDSLQDVSASCIHLQQEMSDSDSEDLSMDLISLSKSADDSAHFLTSPTPPDPRSAAHKKTQTVAYEEAGLVPPPDLLLPPAAEDPLREQPKSHRPSQLASQLNLQPHLASQRNRQSRSVSQLNHHQSQSASQLNRQSQPASQLNRQSQSASQLNRQSQSASQLNRQSQSASQLNRQSQSASQLNRQSQSASLLSGQFQLSVPRQSSSIGREKSEPSSVGRKQQSVSVGSNDSSEPPPHSELNSFEPLDSSSPCKKPWKHGAQDSHQAHPVDPFDVSYFEASLRTGVNPFDSREEEEAADGPLISLPSSSSTNVPGGSVVWQPISPSRVNLPEDEFQEPEAAIPSQMERSFPHSSFSEPGVPNCRGRLSEIDELEEQEQGQANELDEEEEQGQANELELRSSAARTVPPPEESEESMSLEPNDVSGYMRSRSAASPNGLWANESLDWDGKIAMLRRMAASRANSDDGSGAENSNSSTLEGDDEQSGESTADEVQLAEEEDEVAAIASLTFDAGFTPVQLAEEEDEVAAIASLTFDAGFTPEVVAKDLHRLNPRRPQPSVMSTIGMTTIRDVLESATPGLSPATMAGRVLNARKTSKDSSHSSAASSDGLSTRSPSVTSSSSTIDDYYFRPDGGTTRPDFDRSSDSFLEEGGACGGPEGFSRSPGSPPLAAFPIQAYCDPVVGFPGVEVDSIVYLQALALDDVIQVSLGACSGGLSVVPPPHPLVVCGSTPTPLKVAMISSALGRAEGSVSFSYVVGGRRYVQRADVPVYIVEPQVEVSPGSLRFGALSEGMRAVQSFSLCYPQPGSMCVHLRIESRFPFVHLLPHPHAVDPETEERNPDDHVLSLILAPRQSTTVQLGCIVPIIPKLQEQGEMVLTGRVLVEALDSVDPRGFRVIGHIPFDAHLLATTLEGPKEVRISSKKGAEKVRVLNRGMAHVQFEATLSSPLFGVRGLPEAFSLSPGKEVVFEVIVLDKRAEEATLSLMSLPASSQSVPRLLWSAPVCKVLHQSVIRTSHDVLSFGAFGEKLLTCVAKVRGRVEMVCSLDRGMEFKERRPPYRLSSSSFRVDLHQGSDHQTFIRFASSTLGLCSDRLILRCRADGHPPSKYAVELHGIPRSFDLVAIVRNPFRGGSAEVGQIFVDVVNNGKGIAFCHALVFEDESCSLVARGLSLEPRHCLLRPRETATFIVTPPPPSHGDPSSLLSSATLFLLSGEEIARQEFKRSLAAAGRPVETSPDLRRARLEPPSILGQFEIMRGSSSSPCLLPPPESSLKALSVSVAADILAEGLTGLKQILFNPDDVLKTLDTLDDTIVP</sequence>
<accession>A0A7R8W6C2</accession>
<evidence type="ECO:0000256" key="4">
    <source>
        <dbReference type="ARBA" id="ARBA00023242"/>
    </source>
</evidence>
<dbReference type="GO" id="GO:0005730">
    <property type="term" value="C:nucleolus"/>
    <property type="evidence" value="ECO:0007669"/>
    <property type="project" value="UniProtKB-SubCell"/>
</dbReference>
<organism evidence="7">
    <name type="scientific">Cyprideis torosa</name>
    <dbReference type="NCBI Taxonomy" id="163714"/>
    <lineage>
        <taxon>Eukaryota</taxon>
        <taxon>Metazoa</taxon>
        <taxon>Ecdysozoa</taxon>
        <taxon>Arthropoda</taxon>
        <taxon>Crustacea</taxon>
        <taxon>Oligostraca</taxon>
        <taxon>Ostracoda</taxon>
        <taxon>Podocopa</taxon>
        <taxon>Podocopida</taxon>
        <taxon>Cytherocopina</taxon>
        <taxon>Cytheroidea</taxon>
        <taxon>Cytherideidae</taxon>
        <taxon>Cyprideis</taxon>
    </lineage>
</organism>